<dbReference type="InterPro" id="IPR001789">
    <property type="entry name" value="Sig_transdc_resp-reg_receiver"/>
</dbReference>
<dbReference type="InterPro" id="IPR052893">
    <property type="entry name" value="TCS_response_regulator"/>
</dbReference>
<proteinExistence type="predicted"/>
<evidence type="ECO:0000313" key="5">
    <source>
        <dbReference type="Proteomes" id="UP001524547"/>
    </source>
</evidence>
<feature type="modified residue" description="4-aspartylphosphate" evidence="1">
    <location>
        <position position="100"/>
    </location>
</feature>
<accession>A0ABT1VVI5</accession>
<keyword evidence="1" id="KW-0597">Phosphoprotein</keyword>
<feature type="domain" description="Response regulatory" evidence="3">
    <location>
        <begin position="35"/>
        <end position="167"/>
    </location>
</feature>
<dbReference type="Proteomes" id="UP001524547">
    <property type="component" value="Unassembled WGS sequence"/>
</dbReference>
<protein>
    <submittedName>
        <fullName evidence="4">Response regulator</fullName>
    </submittedName>
</protein>
<reference evidence="4 5" key="1">
    <citation type="submission" date="2022-06" db="EMBL/GenBank/DDBJ databases">
        <title>Rhizosaccharibacter gen. nov. sp. nov. KSS12, endophytic bacteria isolated from sugarcane.</title>
        <authorList>
            <person name="Pitiwittayakul N."/>
        </authorList>
    </citation>
    <scope>NUCLEOTIDE SEQUENCE [LARGE SCALE GENOMIC DNA]</scope>
    <source>
        <strain evidence="4 5">KSS12</strain>
    </source>
</reference>
<dbReference type="CDD" id="cd17557">
    <property type="entry name" value="REC_Rcp-like"/>
    <property type="match status" value="1"/>
</dbReference>
<evidence type="ECO:0000259" key="3">
    <source>
        <dbReference type="PROSITE" id="PS50110"/>
    </source>
</evidence>
<dbReference type="SMART" id="SM00448">
    <property type="entry name" value="REC"/>
    <property type="match status" value="1"/>
</dbReference>
<gene>
    <name evidence="4" type="ORF">NFI88_05790</name>
</gene>
<dbReference type="PANTHER" id="PTHR44520">
    <property type="entry name" value="RESPONSE REGULATOR RCP1-RELATED"/>
    <property type="match status" value="1"/>
</dbReference>
<keyword evidence="5" id="KW-1185">Reference proteome</keyword>
<feature type="region of interest" description="Disordered" evidence="2">
    <location>
        <begin position="180"/>
        <end position="203"/>
    </location>
</feature>
<evidence type="ECO:0000256" key="1">
    <source>
        <dbReference type="PROSITE-ProRule" id="PRU00169"/>
    </source>
</evidence>
<name>A0ABT1VVI5_9PROT</name>
<comment type="caution">
    <text evidence="4">The sequence shown here is derived from an EMBL/GenBank/DDBJ whole genome shotgun (WGS) entry which is preliminary data.</text>
</comment>
<evidence type="ECO:0000256" key="2">
    <source>
        <dbReference type="SAM" id="MobiDB-lite"/>
    </source>
</evidence>
<dbReference type="PANTHER" id="PTHR44520:SF1">
    <property type="entry name" value="TWO-COMPONENT SYSTEM REGULATORY PROTEIN"/>
    <property type="match status" value="1"/>
</dbReference>
<feature type="region of interest" description="Disordered" evidence="2">
    <location>
        <begin position="1"/>
        <end position="34"/>
    </location>
</feature>
<dbReference type="Pfam" id="PF00072">
    <property type="entry name" value="Response_reg"/>
    <property type="match status" value="1"/>
</dbReference>
<dbReference type="PROSITE" id="PS50110">
    <property type="entry name" value="RESPONSE_REGULATORY"/>
    <property type="match status" value="1"/>
</dbReference>
<dbReference type="SUPFAM" id="SSF52172">
    <property type="entry name" value="CheY-like"/>
    <property type="match status" value="1"/>
</dbReference>
<dbReference type="EMBL" id="JAMZEJ010000003">
    <property type="protein sequence ID" value="MCQ8240355.1"/>
    <property type="molecule type" value="Genomic_DNA"/>
</dbReference>
<dbReference type="Gene3D" id="3.40.50.2300">
    <property type="match status" value="1"/>
</dbReference>
<evidence type="ECO:0000313" key="4">
    <source>
        <dbReference type="EMBL" id="MCQ8240355.1"/>
    </source>
</evidence>
<feature type="compositionally biased region" description="Low complexity" evidence="2">
    <location>
        <begin position="180"/>
        <end position="195"/>
    </location>
</feature>
<sequence>MTENGGSESPGMTPATTLERQAGPAPDRSDGGRPVILVAENDPHHRFVLRRVFRTLPFDGELRFVLDGQELIDYLMRQGDFREELVPAVETPWPHMVLIDLHMPRLNGMEALERMRHEPSLRSLPVVMFSSSDQPHHVDQAYAAGANAYLVKVGDTKQLVSHLRGLAAFWLYAAKLPRQPSRAPGSGYGGSSAARQEPPRGNA</sequence>
<dbReference type="InterPro" id="IPR011006">
    <property type="entry name" value="CheY-like_superfamily"/>
</dbReference>
<dbReference type="RefSeq" id="WP_422919084.1">
    <property type="nucleotide sequence ID" value="NZ_JAMZEJ010000003.1"/>
</dbReference>
<organism evidence="4 5">
    <name type="scientific">Rhizosaccharibacter radicis</name>
    <dbReference type="NCBI Taxonomy" id="2782605"/>
    <lineage>
        <taxon>Bacteria</taxon>
        <taxon>Pseudomonadati</taxon>
        <taxon>Pseudomonadota</taxon>
        <taxon>Alphaproteobacteria</taxon>
        <taxon>Acetobacterales</taxon>
        <taxon>Acetobacteraceae</taxon>
        <taxon>Rhizosaccharibacter</taxon>
    </lineage>
</organism>